<dbReference type="AlphaFoldDB" id="A0A8K0WM47"/>
<proteinExistence type="predicted"/>
<sequence length="799" mass="89594">MADILMNFLRAQAAGVADDQADIQQSLQALIQEHLEEVLDANQLPPPDQPVGLEKCRSRAQILSDGLRQDGDVLAAELLQAALRLSRTSIGADTDYISDFLERIMGVIIGKGGGGNDEFKKYLEGILLELSRRRWVDAKQPPSPASTVESQPLTAATEPCVTLYVKESTIPLQFDEILPTFWGTRLDTDCHSCQQQIKDEPPIRTIARVEPSSATVLGIHVRVINRHFSCLRAINAPWIPVSHVWDASIRRANDFKTNDDEAASALLMALTALLDASVDAYGPEVEFWHDYFSVPQWERRIQESLLLRIPAIYHDAQEILVQMPDLPGPYIMMLLSQGPSRFSASMALRFMPMLHALCSSQWMQRMWVLVEFSLCRSACVMDKSDYIWRNPHGVDGMQYDTFTTFVRNGHSILIGLFRYAKSFAVNLRDGVLAGLTEKNNDEQRDLCLGEALELITKTKCQQFRDRFLAVHVLRNKNSPPGSPAIPEDAVEACQWVWQDALMRHDFSPMLLQPRESKQGSNPTREMPSWLTGYSGLDHAEWSLGNQQASPQFTISVEDGLIKTELSLVGKIEKIHYLDAEESGSVAGVEWAIGILGSQAGPEAGTRNLSAAELVDGLNRIFPLGSMDMRHAQQQEGVVYTMEGRENQDRSFRFKVERYLAEYFAVPSQSLQRRYAAYKLTQLLKYDTPIMVNNSAQVTRFGKSRHIAISRRQRGAINGEPICEVRCLESTCRAITLLRLDLRVNAEIGDKVYRIPGLSYSETLQDGMGVVLNKEGRITGRMLYGPPGCPCQPRESVEIH</sequence>
<dbReference type="EMBL" id="JAGPNK010000013">
    <property type="protein sequence ID" value="KAH7309704.1"/>
    <property type="molecule type" value="Genomic_DNA"/>
</dbReference>
<gene>
    <name evidence="1" type="ORF">B0I35DRAFT_440487</name>
</gene>
<comment type="caution">
    <text evidence="1">The sequence shown here is derived from an EMBL/GenBank/DDBJ whole genome shotgun (WGS) entry which is preliminary data.</text>
</comment>
<reference evidence="1" key="1">
    <citation type="journal article" date="2021" name="Nat. Commun.">
        <title>Genetic determinants of endophytism in the Arabidopsis root mycobiome.</title>
        <authorList>
            <person name="Mesny F."/>
            <person name="Miyauchi S."/>
            <person name="Thiergart T."/>
            <person name="Pickel B."/>
            <person name="Atanasova L."/>
            <person name="Karlsson M."/>
            <person name="Huettel B."/>
            <person name="Barry K.W."/>
            <person name="Haridas S."/>
            <person name="Chen C."/>
            <person name="Bauer D."/>
            <person name="Andreopoulos W."/>
            <person name="Pangilinan J."/>
            <person name="LaButti K."/>
            <person name="Riley R."/>
            <person name="Lipzen A."/>
            <person name="Clum A."/>
            <person name="Drula E."/>
            <person name="Henrissat B."/>
            <person name="Kohler A."/>
            <person name="Grigoriev I.V."/>
            <person name="Martin F.M."/>
            <person name="Hacquard S."/>
        </authorList>
    </citation>
    <scope>NUCLEOTIDE SEQUENCE</scope>
    <source>
        <strain evidence="1">MPI-CAGE-CH-0235</strain>
    </source>
</reference>
<evidence type="ECO:0008006" key="3">
    <source>
        <dbReference type="Google" id="ProtNLM"/>
    </source>
</evidence>
<evidence type="ECO:0000313" key="2">
    <source>
        <dbReference type="Proteomes" id="UP000813444"/>
    </source>
</evidence>
<organism evidence="1 2">
    <name type="scientific">Stachybotrys elegans</name>
    <dbReference type="NCBI Taxonomy" id="80388"/>
    <lineage>
        <taxon>Eukaryota</taxon>
        <taxon>Fungi</taxon>
        <taxon>Dikarya</taxon>
        <taxon>Ascomycota</taxon>
        <taxon>Pezizomycotina</taxon>
        <taxon>Sordariomycetes</taxon>
        <taxon>Hypocreomycetidae</taxon>
        <taxon>Hypocreales</taxon>
        <taxon>Stachybotryaceae</taxon>
        <taxon>Stachybotrys</taxon>
    </lineage>
</organism>
<dbReference type="Proteomes" id="UP000813444">
    <property type="component" value="Unassembled WGS sequence"/>
</dbReference>
<keyword evidence="2" id="KW-1185">Reference proteome</keyword>
<accession>A0A8K0WM47</accession>
<protein>
    <recommendedName>
        <fullName evidence="3">Heterokaryon incompatibility domain-containing protein</fullName>
    </recommendedName>
</protein>
<dbReference type="OrthoDB" id="5382128at2759"/>
<evidence type="ECO:0000313" key="1">
    <source>
        <dbReference type="EMBL" id="KAH7309704.1"/>
    </source>
</evidence>
<name>A0A8K0WM47_9HYPO</name>